<evidence type="ECO:0000313" key="2">
    <source>
        <dbReference type="Proteomes" id="UP000249720"/>
    </source>
</evidence>
<name>A0A2W7RK87_9BACT</name>
<sequence>MLLKKIHSSIVIIISIASMSCNQSNIISISVQNVDSIFYNLKLGNGETTAFQLKILSNTTDDTTQLDTYKIPPNYTGNLIYIHDYYNKNINLTFKSYKAKKGQIKLEYNY</sequence>
<comment type="caution">
    <text evidence="1">The sequence shown here is derived from an EMBL/GenBank/DDBJ whole genome shotgun (WGS) entry which is preliminary data.</text>
</comment>
<keyword evidence="2" id="KW-1185">Reference proteome</keyword>
<evidence type="ECO:0008006" key="3">
    <source>
        <dbReference type="Google" id="ProtNLM"/>
    </source>
</evidence>
<proteinExistence type="predicted"/>
<dbReference type="RefSeq" id="WP_146250554.1">
    <property type="nucleotide sequence ID" value="NZ_QKZV01000018.1"/>
</dbReference>
<protein>
    <recommendedName>
        <fullName evidence="3">Lipoprotein</fullName>
    </recommendedName>
</protein>
<dbReference type="EMBL" id="QKZV01000018">
    <property type="protein sequence ID" value="PZX59416.1"/>
    <property type="molecule type" value="Genomic_DNA"/>
</dbReference>
<dbReference type="PROSITE" id="PS51257">
    <property type="entry name" value="PROKAR_LIPOPROTEIN"/>
    <property type="match status" value="1"/>
</dbReference>
<reference evidence="1 2" key="1">
    <citation type="submission" date="2018-06" db="EMBL/GenBank/DDBJ databases">
        <title>Genomic Encyclopedia of Archaeal and Bacterial Type Strains, Phase II (KMG-II): from individual species to whole genera.</title>
        <authorList>
            <person name="Goeker M."/>
        </authorList>
    </citation>
    <scope>NUCLEOTIDE SEQUENCE [LARGE SCALE GENOMIC DNA]</scope>
    <source>
        <strain evidence="1 2">DSM 23241</strain>
    </source>
</reference>
<accession>A0A2W7RK87</accession>
<organism evidence="1 2">
    <name type="scientific">Hydrotalea sandarakina</name>
    <dbReference type="NCBI Taxonomy" id="1004304"/>
    <lineage>
        <taxon>Bacteria</taxon>
        <taxon>Pseudomonadati</taxon>
        <taxon>Bacteroidota</taxon>
        <taxon>Chitinophagia</taxon>
        <taxon>Chitinophagales</taxon>
        <taxon>Chitinophagaceae</taxon>
        <taxon>Hydrotalea</taxon>
    </lineage>
</organism>
<evidence type="ECO:0000313" key="1">
    <source>
        <dbReference type="EMBL" id="PZX59416.1"/>
    </source>
</evidence>
<gene>
    <name evidence="1" type="ORF">LX80_02841</name>
</gene>
<dbReference type="AlphaFoldDB" id="A0A2W7RK87"/>
<dbReference type="Proteomes" id="UP000249720">
    <property type="component" value="Unassembled WGS sequence"/>
</dbReference>